<dbReference type="AlphaFoldDB" id="A0A6F8XXZ4"/>
<sequence length="48" mass="5361">MLLREVLDQPRLKLALLTGAEGRERPVTRLYVTDLPDPAATWPAARSC</sequence>
<dbReference type="Proteomes" id="UP000502508">
    <property type="component" value="Chromosome"/>
</dbReference>
<accession>A0A6F8XXZ4</accession>
<dbReference type="KEGG" id="pfla:Pflav_051050"/>
<proteinExistence type="predicted"/>
<evidence type="ECO:0000313" key="1">
    <source>
        <dbReference type="EMBL" id="BCB78695.1"/>
    </source>
</evidence>
<reference evidence="1 2" key="2">
    <citation type="submission" date="2020-03" db="EMBL/GenBank/DDBJ databases">
        <authorList>
            <person name="Ichikawa N."/>
            <person name="Kimura A."/>
            <person name="Kitahashi Y."/>
            <person name="Uohara A."/>
        </authorList>
    </citation>
    <scope>NUCLEOTIDE SEQUENCE [LARGE SCALE GENOMIC DNA]</scope>
    <source>
        <strain evidence="1 2">NBRC 107702</strain>
    </source>
</reference>
<gene>
    <name evidence="1" type="ORF">Pflav_051050</name>
</gene>
<dbReference type="EMBL" id="AP022870">
    <property type="protein sequence ID" value="BCB78695.1"/>
    <property type="molecule type" value="Genomic_DNA"/>
</dbReference>
<name>A0A6F8XXZ4_9ACTN</name>
<evidence type="ECO:0000313" key="2">
    <source>
        <dbReference type="Proteomes" id="UP000502508"/>
    </source>
</evidence>
<reference evidence="1 2" key="1">
    <citation type="submission" date="2020-03" db="EMBL/GenBank/DDBJ databases">
        <title>Whole genome shotgun sequence of Phytohabitans flavus NBRC 107702.</title>
        <authorList>
            <person name="Komaki H."/>
            <person name="Tamura T."/>
        </authorList>
    </citation>
    <scope>NUCLEOTIDE SEQUENCE [LARGE SCALE GENOMIC DNA]</scope>
    <source>
        <strain evidence="1 2">NBRC 107702</strain>
    </source>
</reference>
<keyword evidence="2" id="KW-1185">Reference proteome</keyword>
<protein>
    <submittedName>
        <fullName evidence="1">Uncharacterized protein</fullName>
    </submittedName>
</protein>
<organism evidence="1 2">
    <name type="scientific">Phytohabitans flavus</name>
    <dbReference type="NCBI Taxonomy" id="1076124"/>
    <lineage>
        <taxon>Bacteria</taxon>
        <taxon>Bacillati</taxon>
        <taxon>Actinomycetota</taxon>
        <taxon>Actinomycetes</taxon>
        <taxon>Micromonosporales</taxon>
        <taxon>Micromonosporaceae</taxon>
    </lineage>
</organism>